<gene>
    <name evidence="1" type="primary">Contig9407.g10057</name>
    <name evidence="1" type="ORF">STYLEM_2487</name>
</gene>
<dbReference type="InterPro" id="IPR019410">
    <property type="entry name" value="Methyltransf_16"/>
</dbReference>
<dbReference type="SUPFAM" id="SSF53335">
    <property type="entry name" value="S-adenosyl-L-methionine-dependent methyltransferases"/>
    <property type="match status" value="1"/>
</dbReference>
<protein>
    <submittedName>
        <fullName evidence="1">Uncharacterized protein</fullName>
    </submittedName>
</protein>
<dbReference type="InParanoid" id="A0A077ZUF7"/>
<dbReference type="Pfam" id="PF10294">
    <property type="entry name" value="Methyltransf_16"/>
    <property type="match status" value="1"/>
</dbReference>
<dbReference type="OrthoDB" id="310435at2759"/>
<reference evidence="1 2" key="1">
    <citation type="submission" date="2014-06" db="EMBL/GenBank/DDBJ databases">
        <authorList>
            <person name="Swart Estienne"/>
        </authorList>
    </citation>
    <scope>NUCLEOTIDE SEQUENCE [LARGE SCALE GENOMIC DNA]</scope>
    <source>
        <strain evidence="1 2">130c</strain>
    </source>
</reference>
<evidence type="ECO:0000313" key="2">
    <source>
        <dbReference type="Proteomes" id="UP000039865"/>
    </source>
</evidence>
<dbReference type="Gene3D" id="3.40.50.150">
    <property type="entry name" value="Vaccinia Virus protein VP39"/>
    <property type="match status" value="1"/>
</dbReference>
<dbReference type="PANTHER" id="PTHR14614">
    <property type="entry name" value="HEPATOCELLULAR CARCINOMA-ASSOCIATED ANTIGEN"/>
    <property type="match status" value="1"/>
</dbReference>
<keyword evidence="2" id="KW-1185">Reference proteome</keyword>
<dbReference type="Proteomes" id="UP000039865">
    <property type="component" value="Unassembled WGS sequence"/>
</dbReference>
<sequence length="230" mass="26308">MEDNDEGFTQEFEFDNGMNLIVKQRSSIKEGGGTIWDAAYVLIHFFMKHPKGLQDFMVLEPQKSYTMVELGSGTGIAGLAFAKLFPNSTHYLTEYSLSSLKLIDENIDLNKLNKDLVKSCTLEWGVEQAKQLKQDLKIGKENHKDIDIIIGSDIVYLAKQFDDLLQCILELGTQNHTRVIFGATEHGNYGLFQKKLEEYQDKIKITYVSLDYLDDQFMAEDIKVFIMDLI</sequence>
<organism evidence="1 2">
    <name type="scientific">Stylonychia lemnae</name>
    <name type="common">Ciliate</name>
    <dbReference type="NCBI Taxonomy" id="5949"/>
    <lineage>
        <taxon>Eukaryota</taxon>
        <taxon>Sar</taxon>
        <taxon>Alveolata</taxon>
        <taxon>Ciliophora</taxon>
        <taxon>Intramacronucleata</taxon>
        <taxon>Spirotrichea</taxon>
        <taxon>Stichotrichia</taxon>
        <taxon>Sporadotrichida</taxon>
        <taxon>Oxytrichidae</taxon>
        <taxon>Stylonychinae</taxon>
        <taxon>Stylonychia</taxon>
    </lineage>
</organism>
<dbReference type="AlphaFoldDB" id="A0A077ZUF7"/>
<accession>A0A077ZUF7</accession>
<proteinExistence type="predicted"/>
<name>A0A077ZUF7_STYLE</name>
<dbReference type="EMBL" id="CCKQ01002419">
    <property type="protein sequence ID" value="CDW73507.1"/>
    <property type="molecule type" value="Genomic_DNA"/>
</dbReference>
<evidence type="ECO:0000313" key="1">
    <source>
        <dbReference type="EMBL" id="CDW73507.1"/>
    </source>
</evidence>
<dbReference type="InterPro" id="IPR029063">
    <property type="entry name" value="SAM-dependent_MTases_sf"/>
</dbReference>